<organism evidence="9 10">
    <name type="scientific">Streptomyces diastatochromogenes</name>
    <dbReference type="NCBI Taxonomy" id="42236"/>
    <lineage>
        <taxon>Bacteria</taxon>
        <taxon>Bacillati</taxon>
        <taxon>Actinomycetota</taxon>
        <taxon>Actinomycetes</taxon>
        <taxon>Kitasatosporales</taxon>
        <taxon>Streptomycetaceae</taxon>
        <taxon>Streptomyces</taxon>
    </lineage>
</organism>
<comment type="caution">
    <text evidence="9">The sequence shown here is derived from an EMBL/GenBank/DDBJ whole genome shotgun (WGS) entry which is preliminary data.</text>
</comment>
<evidence type="ECO:0000256" key="3">
    <source>
        <dbReference type="ARBA" id="ARBA00022475"/>
    </source>
</evidence>
<evidence type="ECO:0000313" key="9">
    <source>
        <dbReference type="EMBL" id="OXY85811.1"/>
    </source>
</evidence>
<sequence>MTTTTPPATSRAAVTATATGAPRAAHRWRRRSARRRSTPLTIVMLAVLAYFLLPLFWLAMASTKSTQDLFDSFGLWFSHAPQLFENIRETLTHDDGIFLHWLLNTILYSVGSAVGAALLAAAAGYGFAKYRFRGNNAAFSLVLGAVMIPTTALAIPTYLLFAKADLVNTPWAIVLPSLVSPFGLYLMRIYAQDAVPDSILEAARIDGAGELRIFLQIALRLLAPGLVTVVLFTLVATWNNYFLPLIMLNDPRLYPVTVGLSSWASQAVGGGAGANSNMLALVVTGSLISLVPLVVAFLLLQRYWQSGLATGGVKQ</sequence>
<feature type="transmembrane region" description="Helical" evidence="7">
    <location>
        <begin position="278"/>
        <end position="300"/>
    </location>
</feature>
<dbReference type="GO" id="GO:0055085">
    <property type="term" value="P:transmembrane transport"/>
    <property type="evidence" value="ECO:0007669"/>
    <property type="project" value="InterPro"/>
</dbReference>
<comment type="subcellular location">
    <subcellularLocation>
        <location evidence="1 7">Cell membrane</location>
        <topology evidence="1 7">Multi-pass membrane protein</topology>
    </subcellularLocation>
</comment>
<dbReference type="InterPro" id="IPR035906">
    <property type="entry name" value="MetI-like_sf"/>
</dbReference>
<keyword evidence="10" id="KW-1185">Reference proteome</keyword>
<dbReference type="RefSeq" id="WP_094222863.1">
    <property type="nucleotide sequence ID" value="NZ_MCGQ01000111.1"/>
</dbReference>
<gene>
    <name evidence="9" type="ORF">BEK98_45435</name>
</gene>
<keyword evidence="3" id="KW-1003">Cell membrane</keyword>
<feature type="domain" description="ABC transmembrane type-1" evidence="8">
    <location>
        <begin position="102"/>
        <end position="300"/>
    </location>
</feature>
<comment type="similarity">
    <text evidence="7">Belongs to the binding-protein-dependent transport system permease family.</text>
</comment>
<dbReference type="PROSITE" id="PS50928">
    <property type="entry name" value="ABC_TM1"/>
    <property type="match status" value="1"/>
</dbReference>
<keyword evidence="4 7" id="KW-0812">Transmembrane</keyword>
<dbReference type="OrthoDB" id="2063054at2"/>
<evidence type="ECO:0000256" key="5">
    <source>
        <dbReference type="ARBA" id="ARBA00022989"/>
    </source>
</evidence>
<dbReference type="EMBL" id="MCGQ01000111">
    <property type="protein sequence ID" value="OXY85811.1"/>
    <property type="molecule type" value="Genomic_DNA"/>
</dbReference>
<feature type="transmembrane region" description="Helical" evidence="7">
    <location>
        <begin position="106"/>
        <end position="127"/>
    </location>
</feature>
<reference evidence="9 10" key="1">
    <citation type="submission" date="2016-07" db="EMBL/GenBank/DDBJ databases">
        <title>Draft genome of Streptomyces diastatochromogenes.</title>
        <authorList>
            <person name="Podduturi R."/>
            <person name="Lukassen M.B."/>
            <person name="Clausen N."/>
            <person name="Nielsen J.L."/>
            <person name="Jorgensen N.O."/>
        </authorList>
    </citation>
    <scope>NUCLEOTIDE SEQUENCE [LARGE SCALE GENOMIC DNA]</scope>
    <source>
        <strain evidence="9 10">DSM 40608</strain>
    </source>
</reference>
<evidence type="ECO:0000256" key="2">
    <source>
        <dbReference type="ARBA" id="ARBA00022448"/>
    </source>
</evidence>
<dbReference type="Pfam" id="PF00528">
    <property type="entry name" value="BPD_transp_1"/>
    <property type="match status" value="1"/>
</dbReference>
<feature type="transmembrane region" description="Helical" evidence="7">
    <location>
        <begin position="171"/>
        <end position="191"/>
    </location>
</feature>
<proteinExistence type="inferred from homology"/>
<dbReference type="Gene3D" id="1.10.3720.10">
    <property type="entry name" value="MetI-like"/>
    <property type="match status" value="1"/>
</dbReference>
<evidence type="ECO:0000256" key="7">
    <source>
        <dbReference type="RuleBase" id="RU363032"/>
    </source>
</evidence>
<name>A0A233RQZ6_STRDA</name>
<keyword evidence="6 7" id="KW-0472">Membrane</keyword>
<evidence type="ECO:0000256" key="4">
    <source>
        <dbReference type="ARBA" id="ARBA00022692"/>
    </source>
</evidence>
<dbReference type="PANTHER" id="PTHR43744">
    <property type="entry name" value="ABC TRANSPORTER PERMEASE PROTEIN MG189-RELATED-RELATED"/>
    <property type="match status" value="1"/>
</dbReference>
<dbReference type="PANTHER" id="PTHR43744:SF12">
    <property type="entry name" value="ABC TRANSPORTER PERMEASE PROTEIN MG189-RELATED"/>
    <property type="match status" value="1"/>
</dbReference>
<keyword evidence="5 7" id="KW-1133">Transmembrane helix</keyword>
<dbReference type="SUPFAM" id="SSF161098">
    <property type="entry name" value="MetI-like"/>
    <property type="match status" value="1"/>
</dbReference>
<evidence type="ECO:0000256" key="1">
    <source>
        <dbReference type="ARBA" id="ARBA00004651"/>
    </source>
</evidence>
<dbReference type="GO" id="GO:0005886">
    <property type="term" value="C:plasma membrane"/>
    <property type="evidence" value="ECO:0007669"/>
    <property type="project" value="UniProtKB-SubCell"/>
</dbReference>
<protein>
    <submittedName>
        <fullName evidence="9">Sugar ABC transporter permease</fullName>
    </submittedName>
</protein>
<dbReference type="Proteomes" id="UP000215483">
    <property type="component" value="Unassembled WGS sequence"/>
</dbReference>
<evidence type="ECO:0000256" key="6">
    <source>
        <dbReference type="ARBA" id="ARBA00023136"/>
    </source>
</evidence>
<feature type="transmembrane region" description="Helical" evidence="7">
    <location>
        <begin position="221"/>
        <end position="243"/>
    </location>
</feature>
<feature type="transmembrane region" description="Helical" evidence="7">
    <location>
        <begin position="139"/>
        <end position="159"/>
    </location>
</feature>
<dbReference type="InterPro" id="IPR000515">
    <property type="entry name" value="MetI-like"/>
</dbReference>
<evidence type="ECO:0000259" key="8">
    <source>
        <dbReference type="PROSITE" id="PS50928"/>
    </source>
</evidence>
<dbReference type="AlphaFoldDB" id="A0A233RQZ6"/>
<dbReference type="CDD" id="cd06261">
    <property type="entry name" value="TM_PBP2"/>
    <property type="match status" value="1"/>
</dbReference>
<accession>A0A233RQZ6</accession>
<evidence type="ECO:0000313" key="10">
    <source>
        <dbReference type="Proteomes" id="UP000215483"/>
    </source>
</evidence>
<keyword evidence="2 7" id="KW-0813">Transport</keyword>
<feature type="transmembrane region" description="Helical" evidence="7">
    <location>
        <begin position="39"/>
        <end position="60"/>
    </location>
</feature>